<keyword evidence="2" id="KW-1015">Disulfide bond</keyword>
<feature type="transmembrane region" description="Helical" evidence="4">
    <location>
        <begin position="199"/>
        <end position="221"/>
    </location>
</feature>
<dbReference type="OrthoDB" id="6345439at2759"/>
<evidence type="ECO:0000256" key="2">
    <source>
        <dbReference type="ARBA" id="ARBA00023157"/>
    </source>
</evidence>
<keyword evidence="1" id="KW-0677">Repeat</keyword>
<dbReference type="Proteomes" id="UP000245119">
    <property type="component" value="Linkage Group LG8"/>
</dbReference>
<dbReference type="AlphaFoldDB" id="A0A2T7NYZ9"/>
<reference evidence="6 7" key="1">
    <citation type="submission" date="2018-04" db="EMBL/GenBank/DDBJ databases">
        <title>The genome of golden apple snail Pomacea canaliculata provides insight into stress tolerance and invasive adaptation.</title>
        <authorList>
            <person name="Liu C."/>
            <person name="Liu B."/>
            <person name="Ren Y."/>
            <person name="Zhang Y."/>
            <person name="Wang H."/>
            <person name="Li S."/>
            <person name="Jiang F."/>
            <person name="Yin L."/>
            <person name="Zhang G."/>
            <person name="Qian W."/>
            <person name="Fan W."/>
        </authorList>
    </citation>
    <scope>NUCLEOTIDE SEQUENCE [LARGE SCALE GENOMIC DNA]</scope>
    <source>
        <strain evidence="6">SZHN2017</strain>
        <tissue evidence="6">Muscle</tissue>
    </source>
</reference>
<dbReference type="CDD" id="cd00041">
    <property type="entry name" value="CUB"/>
    <property type="match status" value="1"/>
</dbReference>
<keyword evidence="4" id="KW-0472">Membrane</keyword>
<dbReference type="InterPro" id="IPR000859">
    <property type="entry name" value="CUB_dom"/>
</dbReference>
<dbReference type="Gene3D" id="2.60.120.290">
    <property type="entry name" value="Spermadhesin, CUB domain"/>
    <property type="match status" value="1"/>
</dbReference>
<organism evidence="6 7">
    <name type="scientific">Pomacea canaliculata</name>
    <name type="common">Golden apple snail</name>
    <dbReference type="NCBI Taxonomy" id="400727"/>
    <lineage>
        <taxon>Eukaryota</taxon>
        <taxon>Metazoa</taxon>
        <taxon>Spiralia</taxon>
        <taxon>Lophotrochozoa</taxon>
        <taxon>Mollusca</taxon>
        <taxon>Gastropoda</taxon>
        <taxon>Caenogastropoda</taxon>
        <taxon>Architaenioglossa</taxon>
        <taxon>Ampullarioidea</taxon>
        <taxon>Ampullariidae</taxon>
        <taxon>Pomacea</taxon>
    </lineage>
</organism>
<evidence type="ECO:0000313" key="6">
    <source>
        <dbReference type="EMBL" id="PVD26394.1"/>
    </source>
</evidence>
<dbReference type="SUPFAM" id="SSF49854">
    <property type="entry name" value="Spermadhesin, CUB domain"/>
    <property type="match status" value="1"/>
</dbReference>
<evidence type="ECO:0000259" key="5">
    <source>
        <dbReference type="PROSITE" id="PS01180"/>
    </source>
</evidence>
<dbReference type="EMBL" id="PZQS01000008">
    <property type="protein sequence ID" value="PVD26394.1"/>
    <property type="molecule type" value="Genomic_DNA"/>
</dbReference>
<evidence type="ECO:0000256" key="1">
    <source>
        <dbReference type="ARBA" id="ARBA00022737"/>
    </source>
</evidence>
<dbReference type="PANTHER" id="PTHR24251">
    <property type="entry name" value="OVOCHYMASE-RELATED"/>
    <property type="match status" value="1"/>
</dbReference>
<keyword evidence="7" id="KW-1185">Reference proteome</keyword>
<name>A0A2T7NYZ9_POMCA</name>
<evidence type="ECO:0000256" key="4">
    <source>
        <dbReference type="SAM" id="Phobius"/>
    </source>
</evidence>
<dbReference type="Pfam" id="PF00431">
    <property type="entry name" value="CUB"/>
    <property type="match status" value="1"/>
</dbReference>
<comment type="caution">
    <text evidence="6">The sequence shown here is derived from an EMBL/GenBank/DDBJ whole genome shotgun (WGS) entry which is preliminary data.</text>
</comment>
<dbReference type="SMART" id="SM00042">
    <property type="entry name" value="CUB"/>
    <property type="match status" value="1"/>
</dbReference>
<evidence type="ECO:0000256" key="3">
    <source>
        <dbReference type="PROSITE-ProRule" id="PRU00059"/>
    </source>
</evidence>
<keyword evidence="4" id="KW-1133">Transmembrane helix</keyword>
<protein>
    <recommendedName>
        <fullName evidence="5">CUB domain-containing protein</fullName>
    </recommendedName>
</protein>
<dbReference type="PROSITE" id="PS01180">
    <property type="entry name" value="CUB"/>
    <property type="match status" value="1"/>
</dbReference>
<keyword evidence="4" id="KW-0812">Transmembrane</keyword>
<sequence>MKGTQVGFILDSSKTYRLFQPDRDTTPRQRVVTKARVTREDRRPIRSRHGSSRLTNNLSESVKSYPIFFLFAEAERLSNVNCQWRIQADWGYAVRLRIMYVDMEQTKECDFDSVKVYDGASESEPLIKEFCDNSVSVIYSTGQYMTITFTTDGSFSRQGFHLAFDSLLQSAVLTARTASIWTTTTSSYETWKSSFNTGALIGGICGSIALIVLCAICHCYIRRGYHQATRQNHSSNASTSMVGGQVLGVPGSTICQNNNAVFMLTSSGQNPLGSAYPLPANYGDQPPPYVVAQQSLSSVIQSNPVPSPLAPSAPPPSYYEAIMLSHVPAAPHLEQQ</sequence>
<evidence type="ECO:0000313" key="7">
    <source>
        <dbReference type="Proteomes" id="UP000245119"/>
    </source>
</evidence>
<dbReference type="FunFam" id="2.60.120.290:FF:000005">
    <property type="entry name" value="Procollagen C-endopeptidase enhancer 1"/>
    <property type="match status" value="1"/>
</dbReference>
<dbReference type="InterPro" id="IPR035914">
    <property type="entry name" value="Sperma_CUB_dom_sf"/>
</dbReference>
<comment type="caution">
    <text evidence="3">Lacks conserved residue(s) required for the propagation of feature annotation.</text>
</comment>
<gene>
    <name evidence="6" type="ORF">C0Q70_14069</name>
</gene>
<proteinExistence type="predicted"/>
<feature type="domain" description="CUB" evidence="5">
    <location>
        <begin position="49"/>
        <end position="167"/>
    </location>
</feature>
<accession>A0A2T7NYZ9</accession>